<dbReference type="SUPFAM" id="SSF82153">
    <property type="entry name" value="FAS1 domain"/>
    <property type="match status" value="1"/>
</dbReference>
<name>A0A432W6B0_9GAMM</name>
<feature type="domain" description="FAS1" evidence="3">
    <location>
        <begin position="56"/>
        <end position="224"/>
    </location>
</feature>
<dbReference type="InterPro" id="IPR050904">
    <property type="entry name" value="Adhesion/Biosynth-related"/>
</dbReference>
<feature type="compositionally biased region" description="Low complexity" evidence="1">
    <location>
        <begin position="135"/>
        <end position="147"/>
    </location>
</feature>
<dbReference type="InterPro" id="IPR036378">
    <property type="entry name" value="FAS1_dom_sf"/>
</dbReference>
<dbReference type="Pfam" id="PF02469">
    <property type="entry name" value="Fasciclin"/>
    <property type="match status" value="2"/>
</dbReference>
<feature type="chain" id="PRO_5019544953" description="FAS1 domain-containing protein" evidence="2">
    <location>
        <begin position="25"/>
        <end position="232"/>
    </location>
</feature>
<dbReference type="AlphaFoldDB" id="A0A432W6B0"/>
<evidence type="ECO:0000256" key="1">
    <source>
        <dbReference type="SAM" id="MobiDB-lite"/>
    </source>
</evidence>
<dbReference type="PANTHER" id="PTHR10900:SF77">
    <property type="entry name" value="FI19380P1"/>
    <property type="match status" value="1"/>
</dbReference>
<proteinExistence type="predicted"/>
<organism evidence="4 5">
    <name type="scientific">Aliidiomarina minuta</name>
    <dbReference type="NCBI Taxonomy" id="880057"/>
    <lineage>
        <taxon>Bacteria</taxon>
        <taxon>Pseudomonadati</taxon>
        <taxon>Pseudomonadota</taxon>
        <taxon>Gammaproteobacteria</taxon>
        <taxon>Alteromonadales</taxon>
        <taxon>Idiomarinaceae</taxon>
        <taxon>Aliidiomarina</taxon>
    </lineage>
</organism>
<dbReference type="SMART" id="SM00554">
    <property type="entry name" value="FAS1"/>
    <property type="match status" value="1"/>
</dbReference>
<dbReference type="EMBL" id="PIPL01000001">
    <property type="protein sequence ID" value="RUO25613.1"/>
    <property type="molecule type" value="Genomic_DNA"/>
</dbReference>
<gene>
    <name evidence="4" type="ORF">CWE09_02460</name>
</gene>
<dbReference type="PROSITE" id="PS50213">
    <property type="entry name" value="FAS1"/>
    <property type="match status" value="1"/>
</dbReference>
<dbReference type="RefSeq" id="WP_126802359.1">
    <property type="nucleotide sequence ID" value="NZ_PIPL01000001.1"/>
</dbReference>
<feature type="signal peptide" evidence="2">
    <location>
        <begin position="1"/>
        <end position="24"/>
    </location>
</feature>
<protein>
    <recommendedName>
        <fullName evidence="3">FAS1 domain-containing protein</fullName>
    </recommendedName>
</protein>
<evidence type="ECO:0000256" key="2">
    <source>
        <dbReference type="SAM" id="SignalP"/>
    </source>
</evidence>
<feature type="compositionally biased region" description="Basic and acidic residues" evidence="1">
    <location>
        <begin position="40"/>
        <end position="61"/>
    </location>
</feature>
<dbReference type="PANTHER" id="PTHR10900">
    <property type="entry name" value="PERIOSTIN-RELATED"/>
    <property type="match status" value="1"/>
</dbReference>
<feature type="region of interest" description="Disordered" evidence="1">
    <location>
        <begin position="96"/>
        <end position="147"/>
    </location>
</feature>
<dbReference type="Gene3D" id="2.30.180.10">
    <property type="entry name" value="FAS1 domain"/>
    <property type="match status" value="1"/>
</dbReference>
<feature type="compositionally biased region" description="Low complexity" evidence="1">
    <location>
        <begin position="24"/>
        <end position="39"/>
    </location>
</feature>
<dbReference type="OrthoDB" id="9800666at2"/>
<feature type="region of interest" description="Disordered" evidence="1">
    <location>
        <begin position="24"/>
        <end position="61"/>
    </location>
</feature>
<dbReference type="InterPro" id="IPR000782">
    <property type="entry name" value="FAS1_domain"/>
</dbReference>
<comment type="caution">
    <text evidence="4">The sequence shown here is derived from an EMBL/GenBank/DDBJ whole genome shotgun (WGS) entry which is preliminary data.</text>
</comment>
<dbReference type="Proteomes" id="UP000288293">
    <property type="component" value="Unassembled WGS sequence"/>
</dbReference>
<keyword evidence="5" id="KW-1185">Reference proteome</keyword>
<evidence type="ECO:0000259" key="3">
    <source>
        <dbReference type="PROSITE" id="PS50213"/>
    </source>
</evidence>
<accession>A0A432W6B0</accession>
<keyword evidence="2" id="KW-0732">Signal</keyword>
<reference evidence="4 5" key="1">
    <citation type="journal article" date="2011" name="Front. Microbiol.">
        <title>Genomic signatures of strain selection and enhancement in Bacillus atrophaeus var. globigii, a historical biowarfare simulant.</title>
        <authorList>
            <person name="Gibbons H.S."/>
            <person name="Broomall S.M."/>
            <person name="McNew L.A."/>
            <person name="Daligault H."/>
            <person name="Chapman C."/>
            <person name="Bruce D."/>
            <person name="Karavis M."/>
            <person name="Krepps M."/>
            <person name="McGregor P.A."/>
            <person name="Hong C."/>
            <person name="Park K.H."/>
            <person name="Akmal A."/>
            <person name="Feldman A."/>
            <person name="Lin J.S."/>
            <person name="Chang W.E."/>
            <person name="Higgs B.W."/>
            <person name="Demirev P."/>
            <person name="Lindquist J."/>
            <person name="Liem A."/>
            <person name="Fochler E."/>
            <person name="Read T.D."/>
            <person name="Tapia R."/>
            <person name="Johnson S."/>
            <person name="Bishop-Lilly K.A."/>
            <person name="Detter C."/>
            <person name="Han C."/>
            <person name="Sozhamannan S."/>
            <person name="Rosenzweig C.N."/>
            <person name="Skowronski E.W."/>
        </authorList>
    </citation>
    <scope>NUCLEOTIDE SEQUENCE [LARGE SCALE GENOMIC DNA]</scope>
    <source>
        <strain evidence="4 5">MLST1</strain>
    </source>
</reference>
<evidence type="ECO:0000313" key="4">
    <source>
        <dbReference type="EMBL" id="RUO25613.1"/>
    </source>
</evidence>
<feature type="compositionally biased region" description="Low complexity" evidence="1">
    <location>
        <begin position="106"/>
        <end position="127"/>
    </location>
</feature>
<sequence length="232" mass="25988">MLRTMTKTTLAAFIAASFSVSAIAQDEQQQEQEWQQQQQEAERDHRGDRDKRDKSDKEFAEVIKEDDSYSRFAEAWEASGIEDELDSDTTYTVFVPTNEAFGGGPAAQRQQQAQAQQQGMEQGQERTQAQERQRGQQAGRHADIQQMIDDDDTDGLRELLSHHIVEGEVRSDNIAEQGITEETLNGNDVRITATAGSMRVNNARVVEADIETSNIIVHRVDTLLSDNGYAAE</sequence>
<evidence type="ECO:0000313" key="5">
    <source>
        <dbReference type="Proteomes" id="UP000288293"/>
    </source>
</evidence>